<evidence type="ECO:0000313" key="9">
    <source>
        <dbReference type="EMBL" id="PXY35344.1"/>
    </source>
</evidence>
<dbReference type="PRINTS" id="PR00352">
    <property type="entry name" value="3FE4SFRDOXIN"/>
</dbReference>
<keyword evidence="3 8" id="KW-0479">Metal-binding</keyword>
<sequence length="69" mass="6889">MKVTVDQGRCCGAGLCAMTAPAVFDQDDAEGTVLLLDPTPPAELAGAVREAAELCPNEVITVGATDGAA</sequence>
<evidence type="ECO:0000256" key="3">
    <source>
        <dbReference type="ARBA" id="ARBA00022723"/>
    </source>
</evidence>
<comment type="cofactor">
    <cofactor evidence="1">
        <name>[3Fe-4S] cluster</name>
        <dbReference type="ChEBI" id="CHEBI:21137"/>
    </cofactor>
</comment>
<keyword evidence="6 8" id="KW-0411">Iron-sulfur</keyword>
<dbReference type="GO" id="GO:0051538">
    <property type="term" value="F:3 iron, 4 sulfur cluster binding"/>
    <property type="evidence" value="ECO:0007669"/>
    <property type="project" value="UniProtKB-KW"/>
</dbReference>
<evidence type="ECO:0000256" key="1">
    <source>
        <dbReference type="ARBA" id="ARBA00001927"/>
    </source>
</evidence>
<dbReference type="Gene3D" id="3.30.70.20">
    <property type="match status" value="1"/>
</dbReference>
<dbReference type="Pfam" id="PF13459">
    <property type="entry name" value="Fer4_15"/>
    <property type="match status" value="1"/>
</dbReference>
<dbReference type="RefSeq" id="WP_110335338.1">
    <property type="nucleotide sequence ID" value="NZ_JBHVKT010000026.1"/>
</dbReference>
<dbReference type="AlphaFoldDB" id="A0A318LPR7"/>
<keyword evidence="10" id="KW-1185">Reference proteome</keyword>
<dbReference type="PANTHER" id="PTHR36923:SF3">
    <property type="entry name" value="FERREDOXIN"/>
    <property type="match status" value="1"/>
</dbReference>
<dbReference type="SUPFAM" id="SSF54862">
    <property type="entry name" value="4Fe-4S ferredoxins"/>
    <property type="match status" value="1"/>
</dbReference>
<evidence type="ECO:0000256" key="5">
    <source>
        <dbReference type="ARBA" id="ARBA00023004"/>
    </source>
</evidence>
<reference evidence="9 10" key="1">
    <citation type="submission" date="2016-07" db="EMBL/GenBank/DDBJ databases">
        <title>Draft genome sequence of Prauserella sp. YIM 121212, isolated from alkaline soil.</title>
        <authorList>
            <person name="Ruckert C."/>
            <person name="Albersmeier A."/>
            <person name="Jiang C.-L."/>
            <person name="Jiang Y."/>
            <person name="Kalinowski J."/>
            <person name="Schneider O."/>
            <person name="Winkler A."/>
            <person name="Zotchev S.B."/>
        </authorList>
    </citation>
    <scope>NUCLEOTIDE SEQUENCE [LARGE SCALE GENOMIC DNA]</scope>
    <source>
        <strain evidence="9 10">YIM 121212</strain>
    </source>
</reference>
<accession>A0A318LPR7</accession>
<keyword evidence="4 8" id="KW-0249">Electron transport</keyword>
<evidence type="ECO:0000256" key="8">
    <source>
        <dbReference type="RuleBase" id="RU368020"/>
    </source>
</evidence>
<comment type="caution">
    <text evidence="9">The sequence shown here is derived from an EMBL/GenBank/DDBJ whole genome shotgun (WGS) entry which is preliminary data.</text>
</comment>
<proteinExistence type="predicted"/>
<name>A0A318LPR7_9PSEU</name>
<dbReference type="InterPro" id="IPR001080">
    <property type="entry name" value="3Fe4S_ferredoxin"/>
</dbReference>
<dbReference type="OrthoDB" id="14703at2"/>
<evidence type="ECO:0000256" key="2">
    <source>
        <dbReference type="ARBA" id="ARBA00022448"/>
    </source>
</evidence>
<keyword evidence="7" id="KW-0003">3Fe-4S</keyword>
<dbReference type="PANTHER" id="PTHR36923">
    <property type="entry name" value="FERREDOXIN"/>
    <property type="match status" value="1"/>
</dbReference>
<evidence type="ECO:0000256" key="6">
    <source>
        <dbReference type="ARBA" id="ARBA00023014"/>
    </source>
</evidence>
<keyword evidence="2 8" id="KW-0813">Transport</keyword>
<dbReference type="GO" id="GO:0009055">
    <property type="term" value="F:electron transfer activity"/>
    <property type="evidence" value="ECO:0007669"/>
    <property type="project" value="UniProtKB-UniRule"/>
</dbReference>
<comment type="function">
    <text evidence="8">Ferredoxins are iron-sulfur proteins that transfer electrons in a wide variety of metabolic reactions.</text>
</comment>
<protein>
    <recommendedName>
        <fullName evidence="8">Ferredoxin</fullName>
    </recommendedName>
</protein>
<gene>
    <name evidence="9" type="ORF">BA062_07280</name>
</gene>
<dbReference type="Proteomes" id="UP000247892">
    <property type="component" value="Unassembled WGS sequence"/>
</dbReference>
<keyword evidence="5 8" id="KW-0408">Iron</keyword>
<dbReference type="EMBL" id="MASU01000005">
    <property type="protein sequence ID" value="PXY35344.1"/>
    <property type="molecule type" value="Genomic_DNA"/>
</dbReference>
<evidence type="ECO:0000256" key="4">
    <source>
        <dbReference type="ARBA" id="ARBA00022982"/>
    </source>
</evidence>
<evidence type="ECO:0000256" key="7">
    <source>
        <dbReference type="ARBA" id="ARBA00023291"/>
    </source>
</evidence>
<dbReference type="GO" id="GO:0005506">
    <property type="term" value="F:iron ion binding"/>
    <property type="evidence" value="ECO:0007669"/>
    <property type="project" value="UniProtKB-UniRule"/>
</dbReference>
<organism evidence="9 10">
    <name type="scientific">Prauserella flavalba</name>
    <dbReference type="NCBI Taxonomy" id="1477506"/>
    <lineage>
        <taxon>Bacteria</taxon>
        <taxon>Bacillati</taxon>
        <taxon>Actinomycetota</taxon>
        <taxon>Actinomycetes</taxon>
        <taxon>Pseudonocardiales</taxon>
        <taxon>Pseudonocardiaceae</taxon>
        <taxon>Prauserella</taxon>
    </lineage>
</organism>
<dbReference type="InterPro" id="IPR051269">
    <property type="entry name" value="Fe-S_cluster_ET"/>
</dbReference>
<evidence type="ECO:0000313" key="10">
    <source>
        <dbReference type="Proteomes" id="UP000247892"/>
    </source>
</evidence>